<accession>A0ABN2DVJ3</accession>
<dbReference type="Gene3D" id="3.30.1490.130">
    <property type="entry name" value="D-aminoacylase. Domain 3"/>
    <property type="match status" value="1"/>
</dbReference>
<dbReference type="CDD" id="cd01297">
    <property type="entry name" value="D-aminoacylase"/>
    <property type="match status" value="1"/>
</dbReference>
<evidence type="ECO:0000313" key="3">
    <source>
        <dbReference type="EMBL" id="GAA1585281.1"/>
    </source>
</evidence>
<dbReference type="RefSeq" id="WP_344216682.1">
    <property type="nucleotide sequence ID" value="NZ_BAAAOS010000029.1"/>
</dbReference>
<dbReference type="InterPro" id="IPR050378">
    <property type="entry name" value="Metallo-dep_Hydrolases_sf"/>
</dbReference>
<dbReference type="EMBL" id="BAAAOS010000029">
    <property type="protein sequence ID" value="GAA1585281.1"/>
    <property type="molecule type" value="Genomic_DNA"/>
</dbReference>
<reference evidence="3 4" key="1">
    <citation type="journal article" date="2019" name="Int. J. Syst. Evol. Microbiol.">
        <title>The Global Catalogue of Microorganisms (GCM) 10K type strain sequencing project: providing services to taxonomists for standard genome sequencing and annotation.</title>
        <authorList>
            <consortium name="The Broad Institute Genomics Platform"/>
            <consortium name="The Broad Institute Genome Sequencing Center for Infectious Disease"/>
            <person name="Wu L."/>
            <person name="Ma J."/>
        </authorList>
    </citation>
    <scope>NUCLEOTIDE SEQUENCE [LARGE SCALE GENOMIC DNA]</scope>
    <source>
        <strain evidence="3 4">JCM 14969</strain>
    </source>
</reference>
<comment type="caution">
    <text evidence="3">The sequence shown here is derived from an EMBL/GenBank/DDBJ whole genome shotgun (WGS) entry which is preliminary data.</text>
</comment>
<organism evidence="3 4">
    <name type="scientific">Kribbella sancticallisti</name>
    <dbReference type="NCBI Taxonomy" id="460087"/>
    <lineage>
        <taxon>Bacteria</taxon>
        <taxon>Bacillati</taxon>
        <taxon>Actinomycetota</taxon>
        <taxon>Actinomycetes</taxon>
        <taxon>Propionibacteriales</taxon>
        <taxon>Kribbellaceae</taxon>
        <taxon>Kribbella</taxon>
    </lineage>
</organism>
<dbReference type="Proteomes" id="UP001500393">
    <property type="component" value="Unassembled WGS sequence"/>
</dbReference>
<dbReference type="SUPFAM" id="SSF51338">
    <property type="entry name" value="Composite domain of metallo-dependent hydrolases"/>
    <property type="match status" value="1"/>
</dbReference>
<dbReference type="InterPro" id="IPR011059">
    <property type="entry name" value="Metal-dep_hydrolase_composite"/>
</dbReference>
<keyword evidence="4" id="KW-1185">Reference proteome</keyword>
<dbReference type="Gene3D" id="2.30.40.10">
    <property type="entry name" value="Urease, subunit C, domain 1"/>
    <property type="match status" value="1"/>
</dbReference>
<sequence>MTDLLIRAVDVVDGTGAARYQADVLVDSGRIAEISAPRTVSGAGTTIEPAPGWVLTPGFIDMHAHSDLHLLTEPGHFPKISQGVTTEVIGQDGISYAPIDDAALGVIRRQIAGWNGNPSELDFSWRSVAGYLDRLDQGITPNVAYLVPQGTLRLLAVGAEQRPATPAEIRHMQDLLAQGLSEGAVGMSSGLTYTPGMYADTAELAALCEVVADFGAFYAPHTRSYGAGALKAYAEMIDLARTTGCALHLTHATMNFEVNRGLATEFLDLVDAGLAVGCDITLDTYPYLPGSTTLSALLPSWAMSGGPDAVLDRLRDPRTRARMAQAVNVNGSDGCHGVIVEWGTIQISGVGDESLGEYVGMTIEAIAADHGLAPVNVFFDLLQRDSLATTILQHVGHEDNVRAIMVHPKHTGGSDGLLVGEKPHPRAWGTFPRYLGHYVRDVGLLGLEDCVNHLTGRAAQRIRLTDRGLVRRGYAADLVLFDPATIADTATFEDPRQQATGISHVIVNGECAIADGQPTGRLAGRTLRRDSTTKQTR</sequence>
<feature type="compositionally biased region" description="Basic and acidic residues" evidence="1">
    <location>
        <begin position="527"/>
        <end position="537"/>
    </location>
</feature>
<gene>
    <name evidence="3" type="ORF">GCM10009789_43660</name>
</gene>
<name>A0ABN2DVJ3_9ACTN</name>
<dbReference type="InterPro" id="IPR032466">
    <property type="entry name" value="Metal_Hydrolase"/>
</dbReference>
<dbReference type="InterPro" id="IPR013108">
    <property type="entry name" value="Amidohydro_3"/>
</dbReference>
<evidence type="ECO:0000313" key="4">
    <source>
        <dbReference type="Proteomes" id="UP001500393"/>
    </source>
</evidence>
<dbReference type="Pfam" id="PF07969">
    <property type="entry name" value="Amidohydro_3"/>
    <property type="match status" value="1"/>
</dbReference>
<protein>
    <submittedName>
        <fullName evidence="3">D-aminoacylase</fullName>
    </submittedName>
</protein>
<feature type="domain" description="Amidohydrolase 3" evidence="2">
    <location>
        <begin position="52"/>
        <end position="511"/>
    </location>
</feature>
<evidence type="ECO:0000256" key="1">
    <source>
        <dbReference type="SAM" id="MobiDB-lite"/>
    </source>
</evidence>
<evidence type="ECO:0000259" key="2">
    <source>
        <dbReference type="Pfam" id="PF07969"/>
    </source>
</evidence>
<proteinExistence type="predicted"/>
<dbReference type="SUPFAM" id="SSF51556">
    <property type="entry name" value="Metallo-dependent hydrolases"/>
    <property type="match status" value="1"/>
</dbReference>
<feature type="region of interest" description="Disordered" evidence="1">
    <location>
        <begin position="517"/>
        <end position="537"/>
    </location>
</feature>
<dbReference type="InterPro" id="IPR023100">
    <property type="entry name" value="D-aminoacylase_insert_dom_sf"/>
</dbReference>
<dbReference type="PANTHER" id="PTHR11647:SF1">
    <property type="entry name" value="COLLAPSIN RESPONSE MEDIATOR PROTEIN"/>
    <property type="match status" value="1"/>
</dbReference>
<dbReference type="Gene3D" id="3.20.20.140">
    <property type="entry name" value="Metal-dependent hydrolases"/>
    <property type="match status" value="1"/>
</dbReference>
<dbReference type="PANTHER" id="PTHR11647">
    <property type="entry name" value="HYDRANTOINASE/DIHYDROPYRIMIDINASE FAMILY MEMBER"/>
    <property type="match status" value="1"/>
</dbReference>